<reference evidence="1" key="1">
    <citation type="submission" date="2020-05" db="UniProtKB">
        <authorList>
            <consortium name="EnsemblMetazoa"/>
        </authorList>
    </citation>
    <scope>IDENTIFICATION</scope>
    <source>
        <strain evidence="1">Yale</strain>
    </source>
</reference>
<sequence>MQILNKQIQFDFTSSIQIAGIKTVVKFSVIVMRLMVFKNILNCTRLPPCSGVPVSCVKHKDDPRTVLVYSLEAPNMCGKVKITGASEICFD</sequence>
<evidence type="ECO:0000313" key="2">
    <source>
        <dbReference type="Proteomes" id="UP000092444"/>
    </source>
</evidence>
<dbReference type="VEuPathDB" id="VectorBase:GMOY006181"/>
<keyword evidence="2" id="KW-1185">Reference proteome</keyword>
<dbReference type="AlphaFoldDB" id="A0A1B0FQN7"/>
<name>A0A1B0FQN7_GLOMM</name>
<proteinExistence type="predicted"/>
<dbReference type="Proteomes" id="UP000092444">
    <property type="component" value="Unassembled WGS sequence"/>
</dbReference>
<accession>A0A1B0FQN7</accession>
<dbReference type="EnsemblMetazoa" id="GMOY006181-RA">
    <property type="protein sequence ID" value="GMOY006181-PA"/>
    <property type="gene ID" value="GMOY006181"/>
</dbReference>
<evidence type="ECO:0000313" key="1">
    <source>
        <dbReference type="EnsemblMetazoa" id="GMOY006181-PA"/>
    </source>
</evidence>
<organism evidence="1 2">
    <name type="scientific">Glossina morsitans morsitans</name>
    <name type="common">Savannah tsetse fly</name>
    <dbReference type="NCBI Taxonomy" id="37546"/>
    <lineage>
        <taxon>Eukaryota</taxon>
        <taxon>Metazoa</taxon>
        <taxon>Ecdysozoa</taxon>
        <taxon>Arthropoda</taxon>
        <taxon>Hexapoda</taxon>
        <taxon>Insecta</taxon>
        <taxon>Pterygota</taxon>
        <taxon>Neoptera</taxon>
        <taxon>Endopterygota</taxon>
        <taxon>Diptera</taxon>
        <taxon>Brachycera</taxon>
        <taxon>Muscomorpha</taxon>
        <taxon>Hippoboscoidea</taxon>
        <taxon>Glossinidae</taxon>
        <taxon>Glossina</taxon>
    </lineage>
</organism>
<protein>
    <submittedName>
        <fullName evidence="1">Uncharacterized protein</fullName>
    </submittedName>
</protein>
<dbReference type="EMBL" id="CCAG010007373">
    <property type="status" value="NOT_ANNOTATED_CDS"/>
    <property type="molecule type" value="Genomic_DNA"/>
</dbReference>